<evidence type="ECO:0000256" key="6">
    <source>
        <dbReference type="ARBA" id="ARBA00023136"/>
    </source>
</evidence>
<accession>A0A3P3ZQL9</accession>
<comment type="similarity">
    <text evidence="2">Belongs to the MscS (TC 1.A.23) family.</text>
</comment>
<dbReference type="InterPro" id="IPR010920">
    <property type="entry name" value="LSM_dom_sf"/>
</dbReference>
<dbReference type="PANTHER" id="PTHR30347:SF1">
    <property type="entry name" value="MECHANOSENSITIVE CHANNEL MSCK"/>
    <property type="match status" value="1"/>
</dbReference>
<protein>
    <submittedName>
        <fullName evidence="9">Miniconductance mechanosensitive channel MscM</fullName>
    </submittedName>
</protein>
<comment type="subcellular location">
    <subcellularLocation>
        <location evidence="1">Cell membrane</location>
        <topology evidence="1">Multi-pass membrane protein</topology>
    </subcellularLocation>
</comment>
<dbReference type="InterPro" id="IPR011014">
    <property type="entry name" value="MscS_channel_TM-2"/>
</dbReference>
<dbReference type="EMBL" id="UOYP01000501">
    <property type="protein sequence ID" value="VAY89171.1"/>
    <property type="molecule type" value="Genomic_DNA"/>
</dbReference>
<evidence type="ECO:0000256" key="4">
    <source>
        <dbReference type="ARBA" id="ARBA00022692"/>
    </source>
</evidence>
<evidence type="ECO:0000256" key="1">
    <source>
        <dbReference type="ARBA" id="ARBA00004651"/>
    </source>
</evidence>
<keyword evidence="3" id="KW-1003">Cell membrane</keyword>
<proteinExistence type="inferred from homology"/>
<feature type="transmembrane region" description="Helical" evidence="7">
    <location>
        <begin position="161"/>
        <end position="182"/>
    </location>
</feature>
<sequence length="417" mass="45109">MEPAGDPFADLIEFFQSLTQYRHIWQVPVLGAALAVGFGAALLLGKRLAHQTEVEKLSRLKGILFAGSSAVTLMLLRHHFGQGRPAPLLHMVLALALALTVARMGVYVLHYGVGSKRLVFVQTLFLRLVWVVFALHVTGFLNPVRAWLGEVDFTMGGTRVSLWQLLQGTLAISLLGVGALWLGSWLERRLGRAESLDPHVRVIVTKLTRGFLFFFAVLLAFPLVGINATFLSVLGGALGVGLGLALQKVASNYVSGFILLMDRSVRMGDVITVEGRQGTVIRLDARCITLSGTDGTAFIVPNETFLTQTIINHSRMGVGVCHGLTIEVFYEADLVMVQTLMEGVARRQGRILTDPAPGAVVGKMTGHGFEVTLYYCIPDPGKSDSGLRSALMQEICQGLRTAGIKVPLRDGAQAVLP</sequence>
<dbReference type="PANTHER" id="PTHR30347">
    <property type="entry name" value="POTASSIUM CHANNEL RELATED"/>
    <property type="match status" value="1"/>
</dbReference>
<dbReference type="InterPro" id="IPR023408">
    <property type="entry name" value="MscS_beta-dom_sf"/>
</dbReference>
<evidence type="ECO:0000256" key="5">
    <source>
        <dbReference type="ARBA" id="ARBA00022989"/>
    </source>
</evidence>
<dbReference type="SUPFAM" id="SSF82861">
    <property type="entry name" value="Mechanosensitive channel protein MscS (YggB), transmembrane region"/>
    <property type="match status" value="1"/>
</dbReference>
<evidence type="ECO:0000313" key="9">
    <source>
        <dbReference type="EMBL" id="VAY89171.1"/>
    </source>
</evidence>
<reference evidence="9" key="1">
    <citation type="submission" date="2018-10" db="EMBL/GenBank/DDBJ databases">
        <authorList>
            <person name="Plewniak F."/>
        </authorList>
    </citation>
    <scope>NUCLEOTIDE SEQUENCE</scope>
</reference>
<dbReference type="GO" id="GO:0055085">
    <property type="term" value="P:transmembrane transport"/>
    <property type="evidence" value="ECO:0007669"/>
    <property type="project" value="InterPro"/>
</dbReference>
<feature type="transmembrane region" description="Helical" evidence="7">
    <location>
        <begin position="118"/>
        <end position="141"/>
    </location>
</feature>
<dbReference type="Gene3D" id="3.30.70.100">
    <property type="match status" value="1"/>
</dbReference>
<dbReference type="SUPFAM" id="SSF82689">
    <property type="entry name" value="Mechanosensitive channel protein MscS (YggB), C-terminal domain"/>
    <property type="match status" value="1"/>
</dbReference>
<organism evidence="9">
    <name type="scientific">mine drainage metagenome</name>
    <dbReference type="NCBI Taxonomy" id="410659"/>
    <lineage>
        <taxon>unclassified sequences</taxon>
        <taxon>metagenomes</taxon>
        <taxon>ecological metagenomes</taxon>
    </lineage>
</organism>
<dbReference type="InterPro" id="IPR011066">
    <property type="entry name" value="MscS_channel_C_sf"/>
</dbReference>
<dbReference type="Gene3D" id="1.10.287.1260">
    <property type="match status" value="1"/>
</dbReference>
<dbReference type="InterPro" id="IPR052702">
    <property type="entry name" value="MscS-like_channel"/>
</dbReference>
<keyword evidence="5 7" id="KW-1133">Transmembrane helix</keyword>
<keyword evidence="4 7" id="KW-0812">Transmembrane</keyword>
<feature type="transmembrane region" description="Helical" evidence="7">
    <location>
        <begin position="24"/>
        <end position="45"/>
    </location>
</feature>
<evidence type="ECO:0000256" key="3">
    <source>
        <dbReference type="ARBA" id="ARBA00022475"/>
    </source>
</evidence>
<feature type="transmembrane region" description="Helical" evidence="7">
    <location>
        <begin position="57"/>
        <end position="76"/>
    </location>
</feature>
<feature type="transmembrane region" description="Helical" evidence="7">
    <location>
        <begin position="88"/>
        <end position="106"/>
    </location>
</feature>
<dbReference type="AlphaFoldDB" id="A0A3P3ZQL9"/>
<dbReference type="Pfam" id="PF00924">
    <property type="entry name" value="MS_channel_2nd"/>
    <property type="match status" value="1"/>
</dbReference>
<keyword evidence="6 7" id="KW-0472">Membrane</keyword>
<feature type="transmembrane region" description="Helical" evidence="7">
    <location>
        <begin position="211"/>
        <end position="231"/>
    </location>
</feature>
<dbReference type="SUPFAM" id="SSF50182">
    <property type="entry name" value="Sm-like ribonucleoproteins"/>
    <property type="match status" value="1"/>
</dbReference>
<dbReference type="InterPro" id="IPR006685">
    <property type="entry name" value="MscS_channel_2nd"/>
</dbReference>
<dbReference type="GO" id="GO:0005886">
    <property type="term" value="C:plasma membrane"/>
    <property type="evidence" value="ECO:0007669"/>
    <property type="project" value="UniProtKB-SubCell"/>
</dbReference>
<gene>
    <name evidence="9" type="primary">mscM</name>
    <name evidence="9" type="ORF">CARN8_550002</name>
</gene>
<feature type="domain" description="Mechanosensitive ion channel MscS" evidence="8">
    <location>
        <begin position="249"/>
        <end position="315"/>
    </location>
</feature>
<evidence type="ECO:0000256" key="7">
    <source>
        <dbReference type="SAM" id="Phobius"/>
    </source>
</evidence>
<feature type="transmembrane region" description="Helical" evidence="7">
    <location>
        <begin position="237"/>
        <end position="260"/>
    </location>
</feature>
<name>A0A3P3ZQL9_9ZZZZ</name>
<dbReference type="Gene3D" id="2.30.30.60">
    <property type="match status" value="1"/>
</dbReference>
<evidence type="ECO:0000259" key="8">
    <source>
        <dbReference type="Pfam" id="PF00924"/>
    </source>
</evidence>
<evidence type="ECO:0000256" key="2">
    <source>
        <dbReference type="ARBA" id="ARBA00008017"/>
    </source>
</evidence>